<dbReference type="GO" id="GO:0048312">
    <property type="term" value="P:intracellular distribution of mitochondria"/>
    <property type="evidence" value="ECO:0007669"/>
    <property type="project" value="TreeGrafter"/>
</dbReference>
<name>A0A6A5UFC6_9PLEO</name>
<dbReference type="CDD" id="cd08771">
    <property type="entry name" value="DLP_1"/>
    <property type="match status" value="1"/>
</dbReference>
<dbReference type="EMBL" id="ML976978">
    <property type="protein sequence ID" value="KAF1963020.1"/>
    <property type="molecule type" value="Genomic_DNA"/>
</dbReference>
<dbReference type="GO" id="GO:0006897">
    <property type="term" value="P:endocytosis"/>
    <property type="evidence" value="ECO:0007669"/>
    <property type="project" value="TreeGrafter"/>
</dbReference>
<gene>
    <name evidence="7" type="ORF">CC80DRAFT_499318</name>
</gene>
<dbReference type="SUPFAM" id="SSF52540">
    <property type="entry name" value="P-loop containing nucleoside triphosphate hydrolases"/>
    <property type="match status" value="1"/>
</dbReference>
<dbReference type="GO" id="GO:0016020">
    <property type="term" value="C:membrane"/>
    <property type="evidence" value="ECO:0007669"/>
    <property type="project" value="TreeGrafter"/>
</dbReference>
<evidence type="ECO:0000259" key="5">
    <source>
        <dbReference type="PROSITE" id="PS51388"/>
    </source>
</evidence>
<dbReference type="PANTHER" id="PTHR11566:SF66">
    <property type="entry name" value="INTERFERON-INDUCED GTP-BINDING PROTEIN MX"/>
    <property type="match status" value="1"/>
</dbReference>
<reference evidence="7" key="1">
    <citation type="journal article" date="2020" name="Stud. Mycol.">
        <title>101 Dothideomycetes genomes: a test case for predicting lifestyles and emergence of pathogens.</title>
        <authorList>
            <person name="Haridas S."/>
            <person name="Albert R."/>
            <person name="Binder M."/>
            <person name="Bloem J."/>
            <person name="Labutti K."/>
            <person name="Salamov A."/>
            <person name="Andreopoulos B."/>
            <person name="Baker S."/>
            <person name="Barry K."/>
            <person name="Bills G."/>
            <person name="Bluhm B."/>
            <person name="Cannon C."/>
            <person name="Castanera R."/>
            <person name="Culley D."/>
            <person name="Daum C."/>
            <person name="Ezra D."/>
            <person name="Gonzalez J."/>
            <person name="Henrissat B."/>
            <person name="Kuo A."/>
            <person name="Liang C."/>
            <person name="Lipzen A."/>
            <person name="Lutzoni F."/>
            <person name="Magnuson J."/>
            <person name="Mondo S."/>
            <person name="Nolan M."/>
            <person name="Ohm R."/>
            <person name="Pangilinan J."/>
            <person name="Park H.-J."/>
            <person name="Ramirez L."/>
            <person name="Alfaro M."/>
            <person name="Sun H."/>
            <person name="Tritt A."/>
            <person name="Yoshinaga Y."/>
            <person name="Zwiers L.-H."/>
            <person name="Turgeon B."/>
            <person name="Goodwin S."/>
            <person name="Spatafora J."/>
            <person name="Crous P."/>
            <person name="Grigoriev I."/>
        </authorList>
    </citation>
    <scope>NUCLEOTIDE SEQUENCE</scope>
    <source>
        <strain evidence="7">CBS 675.92</strain>
    </source>
</reference>
<evidence type="ECO:0000256" key="3">
    <source>
        <dbReference type="SAM" id="Coils"/>
    </source>
</evidence>
<keyword evidence="1" id="KW-0547">Nucleotide-binding</keyword>
<dbReference type="PANTHER" id="PTHR11566">
    <property type="entry name" value="DYNAMIN"/>
    <property type="match status" value="1"/>
</dbReference>
<evidence type="ECO:0000313" key="7">
    <source>
        <dbReference type="EMBL" id="KAF1963020.1"/>
    </source>
</evidence>
<accession>A0A6A5UFC6</accession>
<dbReference type="AlphaFoldDB" id="A0A6A5UFC6"/>
<dbReference type="Pfam" id="PF01031">
    <property type="entry name" value="Dynamin_M"/>
    <property type="match status" value="1"/>
</dbReference>
<dbReference type="InterPro" id="IPR020850">
    <property type="entry name" value="GED_dom"/>
</dbReference>
<feature type="domain" description="Dynamin-type G" evidence="6">
    <location>
        <begin position="63"/>
        <end position="351"/>
    </location>
</feature>
<dbReference type="InterPro" id="IPR000375">
    <property type="entry name" value="Dynamin_stalk"/>
</dbReference>
<dbReference type="InterPro" id="IPR027417">
    <property type="entry name" value="P-loop_NTPase"/>
</dbReference>
<dbReference type="GO" id="GO:0005525">
    <property type="term" value="F:GTP binding"/>
    <property type="evidence" value="ECO:0007669"/>
    <property type="project" value="InterPro"/>
</dbReference>
<dbReference type="PROSITE" id="PS51718">
    <property type="entry name" value="G_DYNAMIN_2"/>
    <property type="match status" value="1"/>
</dbReference>
<dbReference type="OrthoDB" id="415706at2759"/>
<dbReference type="GO" id="GO:0016559">
    <property type="term" value="P:peroxisome fission"/>
    <property type="evidence" value="ECO:0007669"/>
    <property type="project" value="TreeGrafter"/>
</dbReference>
<evidence type="ECO:0000256" key="2">
    <source>
        <dbReference type="ARBA" id="ARBA00023134"/>
    </source>
</evidence>
<proteinExistence type="predicted"/>
<feature type="region of interest" description="Disordered" evidence="4">
    <location>
        <begin position="1"/>
        <end position="28"/>
    </location>
</feature>
<evidence type="ECO:0000256" key="4">
    <source>
        <dbReference type="SAM" id="MobiDB-lite"/>
    </source>
</evidence>
<dbReference type="SMART" id="SM00053">
    <property type="entry name" value="DYNc"/>
    <property type="match status" value="1"/>
</dbReference>
<dbReference type="GO" id="GO:0005739">
    <property type="term" value="C:mitochondrion"/>
    <property type="evidence" value="ECO:0007669"/>
    <property type="project" value="TreeGrafter"/>
</dbReference>
<dbReference type="Pfam" id="PF00350">
    <property type="entry name" value="Dynamin_N"/>
    <property type="match status" value="1"/>
</dbReference>
<dbReference type="GO" id="GO:0000266">
    <property type="term" value="P:mitochondrial fission"/>
    <property type="evidence" value="ECO:0007669"/>
    <property type="project" value="TreeGrafter"/>
</dbReference>
<evidence type="ECO:0008006" key="9">
    <source>
        <dbReference type="Google" id="ProtNLM"/>
    </source>
</evidence>
<feature type="coiled-coil region" evidence="3">
    <location>
        <begin position="354"/>
        <end position="381"/>
    </location>
</feature>
<dbReference type="FunFam" id="3.40.50.300:FF:001425">
    <property type="entry name" value="Dynamin GTPase, putative"/>
    <property type="match status" value="1"/>
</dbReference>
<keyword evidence="2" id="KW-0342">GTP-binding</keyword>
<evidence type="ECO:0000259" key="6">
    <source>
        <dbReference type="PROSITE" id="PS51718"/>
    </source>
</evidence>
<dbReference type="InterPro" id="IPR001401">
    <property type="entry name" value="Dynamin_GTPase"/>
</dbReference>
<evidence type="ECO:0000313" key="8">
    <source>
        <dbReference type="Proteomes" id="UP000800035"/>
    </source>
</evidence>
<keyword evidence="8" id="KW-1185">Reference proteome</keyword>
<dbReference type="InterPro" id="IPR045063">
    <property type="entry name" value="Dynamin_N"/>
</dbReference>
<feature type="domain" description="GED" evidence="5">
    <location>
        <begin position="663"/>
        <end position="755"/>
    </location>
</feature>
<dbReference type="GO" id="GO:0003924">
    <property type="term" value="F:GTPase activity"/>
    <property type="evidence" value="ECO:0007669"/>
    <property type="project" value="InterPro"/>
</dbReference>
<dbReference type="GO" id="GO:0008017">
    <property type="term" value="F:microtubule binding"/>
    <property type="evidence" value="ECO:0007669"/>
    <property type="project" value="TreeGrafter"/>
</dbReference>
<dbReference type="Proteomes" id="UP000800035">
    <property type="component" value="Unassembled WGS sequence"/>
</dbReference>
<keyword evidence="3" id="KW-0175">Coiled coil</keyword>
<dbReference type="PRINTS" id="PR00195">
    <property type="entry name" value="DYNAMIN"/>
</dbReference>
<dbReference type="PROSITE" id="PS51388">
    <property type="entry name" value="GED"/>
    <property type="match status" value="1"/>
</dbReference>
<dbReference type="InterPro" id="IPR022812">
    <property type="entry name" value="Dynamin"/>
</dbReference>
<protein>
    <recommendedName>
        <fullName evidence="9">Dynamin family protein</fullName>
    </recommendedName>
</protein>
<dbReference type="InterPro" id="IPR030381">
    <property type="entry name" value="G_DYNAMIN_dom"/>
</dbReference>
<sequence length="756" mass="85338">MSFGLFDSESDDGGSGTPSTPIAPTGIDTDAVTTSSLKALQSEDQRKVMDIVDKLRRTGLSGIVELPQLVVCGDQSSGKSSVLEAITEIPFPRKENLCTRFATEIILRRVPTSTISITITPDKLRPKQEQAKLKLFSRAIDDFEQLPEIIEEATEAMGLGVVGTNNSRAFSRDVLSVQIDGPDRPQLTVVDLPGLIHSTNKAQTEADKELILNLVTEYMKNERTIILAVVSAKNDFANQIVLNYAQKADQKGRRTLGIITKPDYLRPGSDNEQSWIDLAQNKDIYLERGWHMLKNRGEDQMISTFAERNADEQNFFSKGKYVDLPRESVGIESLRGRLSKLLLHHLIKELPSLREEISTKLQETEDNISKLGESRETIQEQRMVLMKVSMQVNDILKSAVKGYYENAFFGAVNMEAAIDSKENIRRFRAVVQHLNMDFAKDMRLRGHKFAVGVGPGDDDVDMEEDEKAEDELAMMDDLLFSVPKPKSLSRKEAVEWVKKTLVRSRGFELPGTFQPMLISQLFWEQSQPWEKIASAHIDGVARQCKQFVYAVLEHAAPAEFLPRIKGLSVDAALKGALESAKEELKKILADKARHPMTYNHYFTTTIQKQRTRKQQKATKKASEAAKTQIYNGHTREYVNSYDETKLEHAMNNSIEQDMDAFSAQEALDNQRAYYKDELKYFVNATCKAVIERHLVEPLPDIVLSPLIVAKMNEKEIEFVAAEPSEISQQRAFLEARKVMLEKGLETFREAMGGLRR</sequence>
<dbReference type="Gene3D" id="3.40.50.300">
    <property type="entry name" value="P-loop containing nucleotide triphosphate hydrolases"/>
    <property type="match status" value="1"/>
</dbReference>
<organism evidence="7 8">
    <name type="scientific">Byssothecium circinans</name>
    <dbReference type="NCBI Taxonomy" id="147558"/>
    <lineage>
        <taxon>Eukaryota</taxon>
        <taxon>Fungi</taxon>
        <taxon>Dikarya</taxon>
        <taxon>Ascomycota</taxon>
        <taxon>Pezizomycotina</taxon>
        <taxon>Dothideomycetes</taxon>
        <taxon>Pleosporomycetidae</taxon>
        <taxon>Pleosporales</taxon>
        <taxon>Massarineae</taxon>
        <taxon>Massarinaceae</taxon>
        <taxon>Byssothecium</taxon>
    </lineage>
</organism>
<dbReference type="GO" id="GO:0005874">
    <property type="term" value="C:microtubule"/>
    <property type="evidence" value="ECO:0007669"/>
    <property type="project" value="TreeGrafter"/>
</dbReference>
<evidence type="ECO:0000256" key="1">
    <source>
        <dbReference type="ARBA" id="ARBA00022741"/>
    </source>
</evidence>